<dbReference type="InterPro" id="IPR025736">
    <property type="entry name" value="PucR_C-HTH_dom"/>
</dbReference>
<dbReference type="EMBL" id="JAKXMK010000064">
    <property type="protein sequence ID" value="MCH6172296.1"/>
    <property type="molecule type" value="Genomic_DNA"/>
</dbReference>
<dbReference type="InterPro" id="IPR051448">
    <property type="entry name" value="CdaR-like_regulators"/>
</dbReference>
<evidence type="ECO:0000256" key="1">
    <source>
        <dbReference type="ARBA" id="ARBA00006754"/>
    </source>
</evidence>
<dbReference type="Gene3D" id="1.10.10.2840">
    <property type="entry name" value="PucR C-terminal helix-turn-helix domain"/>
    <property type="match status" value="1"/>
</dbReference>
<comment type="similarity">
    <text evidence="1">Belongs to the CdaR family.</text>
</comment>
<dbReference type="InterPro" id="IPR041522">
    <property type="entry name" value="CdaR_GGDEF"/>
</dbReference>
<accession>A0ABS9TVN0</accession>
<dbReference type="PANTHER" id="PTHR33744">
    <property type="entry name" value="CARBOHYDRATE DIACID REGULATOR"/>
    <property type="match status" value="1"/>
</dbReference>
<dbReference type="Gene3D" id="3.30.450.40">
    <property type="match status" value="1"/>
</dbReference>
<organism evidence="3 4">
    <name type="scientific">Pseudonocardia alaniniphila</name>
    <dbReference type="NCBI Taxonomy" id="75291"/>
    <lineage>
        <taxon>Bacteria</taxon>
        <taxon>Bacillati</taxon>
        <taxon>Actinomycetota</taxon>
        <taxon>Actinomycetes</taxon>
        <taxon>Pseudonocardiales</taxon>
        <taxon>Pseudonocardiaceae</taxon>
        <taxon>Pseudonocardia</taxon>
    </lineage>
</organism>
<dbReference type="InterPro" id="IPR003018">
    <property type="entry name" value="GAF"/>
</dbReference>
<dbReference type="InterPro" id="IPR029016">
    <property type="entry name" value="GAF-like_dom_sf"/>
</dbReference>
<keyword evidence="4" id="KW-1185">Reference proteome</keyword>
<name>A0ABS9TVN0_9PSEU</name>
<feature type="domain" description="GAF" evidence="2">
    <location>
        <begin position="66"/>
        <end position="212"/>
    </location>
</feature>
<evidence type="ECO:0000313" key="3">
    <source>
        <dbReference type="EMBL" id="MCH6172296.1"/>
    </source>
</evidence>
<protein>
    <submittedName>
        <fullName evidence="3">GAF domain-containing protein</fullName>
    </submittedName>
</protein>
<dbReference type="SUPFAM" id="SSF55781">
    <property type="entry name" value="GAF domain-like"/>
    <property type="match status" value="1"/>
</dbReference>
<dbReference type="Proteomes" id="UP001299970">
    <property type="component" value="Unassembled WGS sequence"/>
</dbReference>
<dbReference type="PANTHER" id="PTHR33744:SF1">
    <property type="entry name" value="DNA-BINDING TRANSCRIPTIONAL ACTIVATOR ADER"/>
    <property type="match status" value="1"/>
</dbReference>
<dbReference type="Pfam" id="PF17853">
    <property type="entry name" value="GGDEF_2"/>
    <property type="match status" value="1"/>
</dbReference>
<evidence type="ECO:0000259" key="2">
    <source>
        <dbReference type="SMART" id="SM00065"/>
    </source>
</evidence>
<dbReference type="Pfam" id="PF13185">
    <property type="entry name" value="GAF_2"/>
    <property type="match status" value="1"/>
</dbReference>
<sequence length="600" mass="64699">MTTWLDLLLADVPVEDMHRHGEGLAEGERQLEAALQLRALLEQRRRRAAELTALNDMAAQLTSTHVVDDLLQEITVQARRLLGVDLAYIGLIRGDETVFEVVSGGLTTQLLGRRIPRSAGMLGLVIGRGEPYWTSDYPGDPSFTGFDDIATAEQLHALLGVPLQIRERVLGALFVCKRTERHFTDEEIGLLASLASHAAIAIDNATTLQRYRETAAQLEAANRRLERTLAWDRQLTRVVLRGGGVEDLVAEIAAAASGRVVLLDKGAPAPADLAQRFPALPEALASISVHPRSGPSALGEGSDAVLVAGVVADREVLAALLVVDSEDDADDLLLLERAAPAVALAMVGERAVSEATRLTRDAMVIDLLTRPASEPRALRQRMRNAGLDPATAYCVIAAARQGEVPRDSRDDLSTGLPAHSVVVPDGDRLVAIVPTHEPNALVRDWSAGSRHGATAGVSGPAERPMQLHNCYTDAVATLDALLTLGRHGEAATAEQLGLYRILLTHTGRRALHAQFDHELSPVLCEQQRRSIPMLATMKAYLDHGGRVAPAARALGVHVNTIYQRVAVLDDLLGDSWREPPRSLDLHILLRIMSTPGLTQA</sequence>
<dbReference type="InterPro" id="IPR042070">
    <property type="entry name" value="PucR_C-HTH_sf"/>
</dbReference>
<dbReference type="SMART" id="SM00065">
    <property type="entry name" value="GAF"/>
    <property type="match status" value="1"/>
</dbReference>
<proteinExistence type="inferred from homology"/>
<dbReference type="Pfam" id="PF13556">
    <property type="entry name" value="HTH_30"/>
    <property type="match status" value="1"/>
</dbReference>
<reference evidence="3 4" key="1">
    <citation type="submission" date="2022-03" db="EMBL/GenBank/DDBJ databases">
        <title>Pseudonocardia alaer sp. nov., a novel actinomycete isolated from reed forest soil.</title>
        <authorList>
            <person name="Wang L."/>
        </authorList>
    </citation>
    <scope>NUCLEOTIDE SEQUENCE [LARGE SCALE GENOMIC DNA]</scope>
    <source>
        <strain evidence="3 4">Y-16303</strain>
    </source>
</reference>
<evidence type="ECO:0000313" key="4">
    <source>
        <dbReference type="Proteomes" id="UP001299970"/>
    </source>
</evidence>
<dbReference type="RefSeq" id="WP_241043101.1">
    <property type="nucleotide sequence ID" value="NZ_BAAAJF010000058.1"/>
</dbReference>
<comment type="caution">
    <text evidence="3">The sequence shown here is derived from an EMBL/GenBank/DDBJ whole genome shotgun (WGS) entry which is preliminary data.</text>
</comment>
<gene>
    <name evidence="3" type="ORF">MMF94_42035</name>
</gene>